<feature type="signal peptide" evidence="2">
    <location>
        <begin position="1"/>
        <end position="24"/>
    </location>
</feature>
<feature type="transmembrane region" description="Helical" evidence="1">
    <location>
        <begin position="148"/>
        <end position="165"/>
    </location>
</feature>
<comment type="caution">
    <text evidence="3">The sequence shown here is derived from an EMBL/GenBank/DDBJ whole genome shotgun (WGS) entry which is preliminary data.</text>
</comment>
<keyword evidence="2" id="KW-0732">Signal</keyword>
<dbReference type="AlphaFoldDB" id="A0A2W5D8Q0"/>
<keyword evidence="1" id="KW-0812">Transmembrane</keyword>
<keyword evidence="1" id="KW-0472">Membrane</keyword>
<evidence type="ECO:0000256" key="1">
    <source>
        <dbReference type="SAM" id="Phobius"/>
    </source>
</evidence>
<proteinExistence type="predicted"/>
<dbReference type="Proteomes" id="UP000249633">
    <property type="component" value="Unassembled WGS sequence"/>
</dbReference>
<protein>
    <recommendedName>
        <fullName evidence="5">PEP-CTERM protein-sorting domain-containing protein</fullName>
    </recommendedName>
</protein>
<dbReference type="EMBL" id="QFOD01000043">
    <property type="protein sequence ID" value="PZP26908.1"/>
    <property type="molecule type" value="Genomic_DNA"/>
</dbReference>
<feature type="chain" id="PRO_5015938060" description="PEP-CTERM protein-sorting domain-containing protein" evidence="2">
    <location>
        <begin position="25"/>
        <end position="171"/>
    </location>
</feature>
<gene>
    <name evidence="3" type="ORF">DI603_23235</name>
</gene>
<evidence type="ECO:0000313" key="4">
    <source>
        <dbReference type="Proteomes" id="UP000249633"/>
    </source>
</evidence>
<name>A0A2W5D8Q0_9BURK</name>
<evidence type="ECO:0000313" key="3">
    <source>
        <dbReference type="EMBL" id="PZP26908.1"/>
    </source>
</evidence>
<organism evidence="3 4">
    <name type="scientific">Roseateles depolymerans</name>
    <dbReference type="NCBI Taxonomy" id="76731"/>
    <lineage>
        <taxon>Bacteria</taxon>
        <taxon>Pseudomonadati</taxon>
        <taxon>Pseudomonadota</taxon>
        <taxon>Betaproteobacteria</taxon>
        <taxon>Burkholderiales</taxon>
        <taxon>Sphaerotilaceae</taxon>
        <taxon>Roseateles</taxon>
    </lineage>
</organism>
<evidence type="ECO:0000256" key="2">
    <source>
        <dbReference type="SAM" id="SignalP"/>
    </source>
</evidence>
<sequence>MKFIKSLAAVLVTTLALGAGAAVAEPVLLEYTSKNFQSDDEPVQVSDRYGFTLSDDTVLGGVLKTFSTESKVYLNITQAYLLSGDGTKVALTEAPGVTFPGTETWTLAPTQLAAGDWALYVVGLGMNAKGPDHYTVTLESTAQDLPEPAGLALVAIALSALAVAARRRAKR</sequence>
<keyword evidence="1" id="KW-1133">Transmembrane helix</keyword>
<evidence type="ECO:0008006" key="5">
    <source>
        <dbReference type="Google" id="ProtNLM"/>
    </source>
</evidence>
<reference evidence="3 4" key="1">
    <citation type="submission" date="2017-08" db="EMBL/GenBank/DDBJ databases">
        <title>Infants hospitalized years apart are colonized by the same room-sourced microbial strains.</title>
        <authorList>
            <person name="Brooks B."/>
            <person name="Olm M.R."/>
            <person name="Firek B.A."/>
            <person name="Baker R."/>
            <person name="Thomas B.C."/>
            <person name="Morowitz M.J."/>
            <person name="Banfield J.F."/>
        </authorList>
    </citation>
    <scope>NUCLEOTIDE SEQUENCE [LARGE SCALE GENOMIC DNA]</scope>
    <source>
        <strain evidence="3">S2_012_000_R2_81</strain>
    </source>
</reference>
<dbReference type="NCBIfam" id="NF038126">
    <property type="entry name" value="PEP_CTERM_FxDxF"/>
    <property type="match status" value="1"/>
</dbReference>
<accession>A0A2W5D8Q0</accession>